<dbReference type="InterPro" id="IPR015300">
    <property type="entry name" value="DNA-bd_pseudobarrel_sf"/>
</dbReference>
<dbReference type="Proteomes" id="UP000087171">
    <property type="component" value="Unplaced"/>
</dbReference>
<evidence type="ECO:0000256" key="2">
    <source>
        <dbReference type="ARBA" id="ARBA00023015"/>
    </source>
</evidence>
<dbReference type="InterPro" id="IPR003340">
    <property type="entry name" value="B3_DNA-bd"/>
</dbReference>
<gene>
    <name evidence="8" type="primary">LOC101504675</name>
</gene>
<keyword evidence="2" id="KW-0805">Transcription regulation</keyword>
<proteinExistence type="predicted"/>
<accession>A0A3Q7XQD1</accession>
<dbReference type="Gene3D" id="2.40.330.10">
    <property type="entry name" value="DNA-binding pseudobarrel domain"/>
    <property type="match status" value="2"/>
</dbReference>
<comment type="subcellular location">
    <subcellularLocation>
        <location evidence="1">Nucleus</location>
    </subcellularLocation>
</comment>
<keyword evidence="7" id="KW-1185">Reference proteome</keyword>
<evidence type="ECO:0000256" key="1">
    <source>
        <dbReference type="ARBA" id="ARBA00004123"/>
    </source>
</evidence>
<dbReference type="OrthoDB" id="623918at2759"/>
<sequence length="423" mass="49332">MFLKLIDLDNFVRMKKSASIEVVPIHKFFEKLTFVVNVVCSSTKRHDEIQAPQLEEIAHLLEVDEIVTDKAFQSSSANIIPSFSLKHSTKFCSLEDSTMSSQQFDHGVHFFKVILQKSIQEGKLKVPQSFVRKHWQGITNPITLRLPNMTQWEVLWEKTCDYDVCFCNGWKEFANYLSLSDSQFVVFKYEENSHFNVIVFDKCGLEITYPLRETSEKCEDVDKSNYSLKIIEDPSSSRRKRPKSPPSSSKVYKKVKIISKERKECKHEKSKVLAHARFYSSKHMDNVAGSSCGNILKRSRVLHEKVKNEFNCEKDFFISVIHKTYIQRDLLVIPRDFSKIHLHRMEGRNATIFVDQDRTWNVDLKLTRNDQFTLSGGWNKFRHHNNVKYGDVCVFILNKIKGTVSFQVVIFSLEKEITAPYFE</sequence>
<name>A0A3Q7XQD1_CICAR</name>
<dbReference type="Pfam" id="PF02362">
    <property type="entry name" value="B3"/>
    <property type="match status" value="2"/>
</dbReference>
<dbReference type="GO" id="GO:0005634">
    <property type="term" value="C:nucleus"/>
    <property type="evidence" value="ECO:0007669"/>
    <property type="project" value="UniProtKB-SubCell"/>
</dbReference>
<dbReference type="CDD" id="cd10017">
    <property type="entry name" value="B3_DNA"/>
    <property type="match status" value="2"/>
</dbReference>
<dbReference type="AlphaFoldDB" id="A0A3Q7XQD1"/>
<keyword evidence="3" id="KW-0238">DNA-binding</keyword>
<dbReference type="PANTHER" id="PTHR31920:SF108">
    <property type="entry name" value="B3 DOMAIN-CONTAINING TRANSCRIPTION FACTOR VRN1-LIKE"/>
    <property type="match status" value="1"/>
</dbReference>
<evidence type="ECO:0000256" key="5">
    <source>
        <dbReference type="ARBA" id="ARBA00023242"/>
    </source>
</evidence>
<dbReference type="GeneID" id="101504675"/>
<feature type="domain" description="TF-B3" evidence="6">
    <location>
        <begin position="316"/>
        <end position="414"/>
    </location>
</feature>
<dbReference type="GO" id="GO:0003677">
    <property type="term" value="F:DNA binding"/>
    <property type="evidence" value="ECO:0007669"/>
    <property type="project" value="UniProtKB-KW"/>
</dbReference>
<keyword evidence="4" id="KW-0804">Transcription</keyword>
<organism evidence="7 8">
    <name type="scientific">Cicer arietinum</name>
    <name type="common">Chickpea</name>
    <name type="synonym">Garbanzo</name>
    <dbReference type="NCBI Taxonomy" id="3827"/>
    <lineage>
        <taxon>Eukaryota</taxon>
        <taxon>Viridiplantae</taxon>
        <taxon>Streptophyta</taxon>
        <taxon>Embryophyta</taxon>
        <taxon>Tracheophyta</taxon>
        <taxon>Spermatophyta</taxon>
        <taxon>Magnoliopsida</taxon>
        <taxon>eudicotyledons</taxon>
        <taxon>Gunneridae</taxon>
        <taxon>Pentapetalae</taxon>
        <taxon>rosids</taxon>
        <taxon>fabids</taxon>
        <taxon>Fabales</taxon>
        <taxon>Fabaceae</taxon>
        <taxon>Papilionoideae</taxon>
        <taxon>50 kb inversion clade</taxon>
        <taxon>NPAAA clade</taxon>
        <taxon>Hologalegina</taxon>
        <taxon>IRL clade</taxon>
        <taxon>Cicereae</taxon>
        <taxon>Cicer</taxon>
    </lineage>
</organism>
<feature type="domain" description="TF-B3" evidence="6">
    <location>
        <begin position="109"/>
        <end position="203"/>
    </location>
</feature>
<evidence type="ECO:0000256" key="4">
    <source>
        <dbReference type="ARBA" id="ARBA00023163"/>
    </source>
</evidence>
<dbReference type="RefSeq" id="XP_027185931.1">
    <property type="nucleotide sequence ID" value="XM_027330130.1"/>
</dbReference>
<dbReference type="STRING" id="3827.A0A3Q7XQD1"/>
<dbReference type="InterPro" id="IPR050655">
    <property type="entry name" value="Plant_B3_domain"/>
</dbReference>
<dbReference type="PANTHER" id="PTHR31920">
    <property type="entry name" value="B3 DOMAIN-CONTAINING"/>
    <property type="match status" value="1"/>
</dbReference>
<protein>
    <submittedName>
        <fullName evidence="8">B3 domain-containing protein LOC_Os12g40080-like isoform X1</fullName>
    </submittedName>
</protein>
<evidence type="ECO:0000313" key="7">
    <source>
        <dbReference type="Proteomes" id="UP000087171"/>
    </source>
</evidence>
<evidence type="ECO:0000313" key="8">
    <source>
        <dbReference type="RefSeq" id="XP_027185931.1"/>
    </source>
</evidence>
<dbReference type="SMART" id="SM01019">
    <property type="entry name" value="B3"/>
    <property type="match status" value="2"/>
</dbReference>
<reference evidence="8" key="1">
    <citation type="submission" date="2025-08" db="UniProtKB">
        <authorList>
            <consortium name="RefSeq"/>
        </authorList>
    </citation>
    <scope>IDENTIFICATION</scope>
    <source>
        <tissue evidence="8">Etiolated seedlings</tissue>
    </source>
</reference>
<dbReference type="PROSITE" id="PS50863">
    <property type="entry name" value="B3"/>
    <property type="match status" value="2"/>
</dbReference>
<evidence type="ECO:0000259" key="6">
    <source>
        <dbReference type="PROSITE" id="PS50863"/>
    </source>
</evidence>
<keyword evidence="5" id="KW-0539">Nucleus</keyword>
<dbReference type="SUPFAM" id="SSF101936">
    <property type="entry name" value="DNA-binding pseudobarrel domain"/>
    <property type="match status" value="2"/>
</dbReference>
<evidence type="ECO:0000256" key="3">
    <source>
        <dbReference type="ARBA" id="ARBA00023125"/>
    </source>
</evidence>